<evidence type="ECO:0000256" key="2">
    <source>
        <dbReference type="SAM" id="Phobius"/>
    </source>
</evidence>
<keyword evidence="2" id="KW-0812">Transmembrane</keyword>
<name>A0A059C6V9_EUCGR</name>
<feature type="transmembrane region" description="Helical" evidence="2">
    <location>
        <begin position="38"/>
        <end position="58"/>
    </location>
</feature>
<sequence>MLNFLQNKKSVLKFDFHLCRQFNLPSNYALSSSPLKPFYISSFPLIFPVVVKLLPFLFSSAIAKTSNSTDASSSIPTPAISTCQRRLRTDGGSSSSRNGVPSEPDGDGDWPVEATGYHRRPKPWKLMTILS</sequence>
<feature type="compositionally biased region" description="Polar residues" evidence="1">
    <location>
        <begin position="65"/>
        <end position="84"/>
    </location>
</feature>
<gene>
    <name evidence="3" type="ORF">EUGRSUZ_E02535</name>
</gene>
<protein>
    <submittedName>
        <fullName evidence="3">Uncharacterized protein</fullName>
    </submittedName>
</protein>
<evidence type="ECO:0000256" key="1">
    <source>
        <dbReference type="SAM" id="MobiDB-lite"/>
    </source>
</evidence>
<dbReference type="Gramene" id="KCW73944">
    <property type="protein sequence ID" value="KCW73944"/>
    <property type="gene ID" value="EUGRSUZ_E02535"/>
</dbReference>
<dbReference type="AlphaFoldDB" id="A0A059C6V9"/>
<evidence type="ECO:0000313" key="3">
    <source>
        <dbReference type="EMBL" id="KCW73944.1"/>
    </source>
</evidence>
<accession>A0A059C6V9</accession>
<proteinExistence type="predicted"/>
<feature type="region of interest" description="Disordered" evidence="1">
    <location>
        <begin position="65"/>
        <end position="117"/>
    </location>
</feature>
<dbReference type="EMBL" id="KK198757">
    <property type="protein sequence ID" value="KCW73944.1"/>
    <property type="molecule type" value="Genomic_DNA"/>
</dbReference>
<reference evidence="3" key="1">
    <citation type="submission" date="2013-07" db="EMBL/GenBank/DDBJ databases">
        <title>The genome of Eucalyptus grandis.</title>
        <authorList>
            <person name="Schmutz J."/>
            <person name="Hayes R."/>
            <person name="Myburg A."/>
            <person name="Tuskan G."/>
            <person name="Grattapaglia D."/>
            <person name="Rokhsar D.S."/>
        </authorList>
    </citation>
    <scope>NUCLEOTIDE SEQUENCE</scope>
    <source>
        <tissue evidence="3">Leaf extractions</tissue>
    </source>
</reference>
<keyword evidence="2" id="KW-1133">Transmembrane helix</keyword>
<organism evidence="3">
    <name type="scientific">Eucalyptus grandis</name>
    <name type="common">Flooded gum</name>
    <dbReference type="NCBI Taxonomy" id="71139"/>
    <lineage>
        <taxon>Eukaryota</taxon>
        <taxon>Viridiplantae</taxon>
        <taxon>Streptophyta</taxon>
        <taxon>Embryophyta</taxon>
        <taxon>Tracheophyta</taxon>
        <taxon>Spermatophyta</taxon>
        <taxon>Magnoliopsida</taxon>
        <taxon>eudicotyledons</taxon>
        <taxon>Gunneridae</taxon>
        <taxon>Pentapetalae</taxon>
        <taxon>rosids</taxon>
        <taxon>malvids</taxon>
        <taxon>Myrtales</taxon>
        <taxon>Myrtaceae</taxon>
        <taxon>Myrtoideae</taxon>
        <taxon>Eucalypteae</taxon>
        <taxon>Eucalyptus</taxon>
    </lineage>
</organism>
<keyword evidence="2" id="KW-0472">Membrane</keyword>
<dbReference type="InParanoid" id="A0A059C6V9"/>